<dbReference type="Pfam" id="PF06742">
    <property type="entry name" value="DUF1214"/>
    <property type="match status" value="1"/>
</dbReference>
<evidence type="ECO:0000259" key="2">
    <source>
        <dbReference type="Pfam" id="PF06742"/>
    </source>
</evidence>
<feature type="domain" description="DUF1214" evidence="2">
    <location>
        <begin position="336"/>
        <end position="449"/>
    </location>
</feature>
<protein>
    <submittedName>
        <fullName evidence="4">DUF1254-domain-containing protein</fullName>
    </submittedName>
</protein>
<dbReference type="InterPro" id="IPR010679">
    <property type="entry name" value="DUF1254"/>
</dbReference>
<organism evidence="4 5">
    <name type="scientific">Gymnopus androsaceus JB14</name>
    <dbReference type="NCBI Taxonomy" id="1447944"/>
    <lineage>
        <taxon>Eukaryota</taxon>
        <taxon>Fungi</taxon>
        <taxon>Dikarya</taxon>
        <taxon>Basidiomycota</taxon>
        <taxon>Agaricomycotina</taxon>
        <taxon>Agaricomycetes</taxon>
        <taxon>Agaricomycetidae</taxon>
        <taxon>Agaricales</taxon>
        <taxon>Marasmiineae</taxon>
        <taxon>Omphalotaceae</taxon>
        <taxon>Gymnopus</taxon>
    </lineage>
</organism>
<reference evidence="4" key="1">
    <citation type="journal article" date="2019" name="Environ. Microbiol.">
        <title>Fungal ecological strategies reflected in gene transcription - a case study of two litter decomposers.</title>
        <authorList>
            <person name="Barbi F."/>
            <person name="Kohler A."/>
            <person name="Barry K."/>
            <person name="Baskaran P."/>
            <person name="Daum C."/>
            <person name="Fauchery L."/>
            <person name="Ihrmark K."/>
            <person name="Kuo A."/>
            <person name="LaButti K."/>
            <person name="Lipzen A."/>
            <person name="Morin E."/>
            <person name="Grigoriev I.V."/>
            <person name="Henrissat B."/>
            <person name="Lindahl B."/>
            <person name="Martin F."/>
        </authorList>
    </citation>
    <scope>NUCLEOTIDE SEQUENCE</scope>
    <source>
        <strain evidence="4">JB14</strain>
    </source>
</reference>
<dbReference type="Pfam" id="PF06863">
    <property type="entry name" value="DUF1254"/>
    <property type="match status" value="1"/>
</dbReference>
<dbReference type="SUPFAM" id="SSF160935">
    <property type="entry name" value="VPA0735-like"/>
    <property type="match status" value="1"/>
</dbReference>
<dbReference type="EMBL" id="ML769386">
    <property type="protein sequence ID" value="KAE9410190.1"/>
    <property type="molecule type" value="Genomic_DNA"/>
</dbReference>
<keyword evidence="1" id="KW-0732">Signal</keyword>
<gene>
    <name evidence="4" type="ORF">BT96DRAFT_1078456</name>
</gene>
<keyword evidence="5" id="KW-1185">Reference proteome</keyword>
<feature type="domain" description="DUF1254" evidence="3">
    <location>
        <begin position="66"/>
        <end position="193"/>
    </location>
</feature>
<name>A0A6A4IJT4_9AGAR</name>
<dbReference type="Gene3D" id="2.60.120.600">
    <property type="entry name" value="Domain of unknown function DUF1214, C-terminal domain"/>
    <property type="match status" value="1"/>
</dbReference>
<dbReference type="PANTHER" id="PTHR36509:SF2">
    <property type="entry name" value="BLL3101 PROTEIN"/>
    <property type="match status" value="1"/>
</dbReference>
<evidence type="ECO:0000313" key="5">
    <source>
        <dbReference type="Proteomes" id="UP000799118"/>
    </source>
</evidence>
<dbReference type="InterPro" id="IPR037049">
    <property type="entry name" value="DUF1214_C_sf"/>
</dbReference>
<accession>A0A6A4IJT4</accession>
<dbReference type="PANTHER" id="PTHR36509">
    <property type="entry name" value="BLL3101 PROTEIN"/>
    <property type="match status" value="1"/>
</dbReference>
<dbReference type="AlphaFoldDB" id="A0A6A4IJT4"/>
<evidence type="ECO:0000259" key="3">
    <source>
        <dbReference type="Pfam" id="PF06863"/>
    </source>
</evidence>
<dbReference type="Proteomes" id="UP000799118">
    <property type="component" value="Unassembled WGS sequence"/>
</dbReference>
<feature type="signal peptide" evidence="1">
    <location>
        <begin position="1"/>
        <end position="18"/>
    </location>
</feature>
<proteinExistence type="predicted"/>
<evidence type="ECO:0000313" key="4">
    <source>
        <dbReference type="EMBL" id="KAE9410190.1"/>
    </source>
</evidence>
<evidence type="ECO:0000256" key="1">
    <source>
        <dbReference type="SAM" id="SignalP"/>
    </source>
</evidence>
<dbReference type="OrthoDB" id="2018906at2759"/>
<dbReference type="InterPro" id="IPR010621">
    <property type="entry name" value="DUF1214"/>
</dbReference>
<dbReference type="InterPro" id="IPR037050">
    <property type="entry name" value="DUF1254_sf"/>
</dbReference>
<dbReference type="Gene3D" id="2.60.40.1610">
    <property type="entry name" value="Domain of unknown function DUF1254"/>
    <property type="match status" value="1"/>
</dbReference>
<sequence>MFLSSTLLYLSLARLGFASPFTGRDSSDGSDVQGNATAAYIYGYGPVAVNRFRNLYLCEGLSKDQFTYNTAPSSPATIGFEPNYDTIYSLDFLDLRNGPAVIEIPDMFTGLRYHNLMLIDAYSNIFAQIGGRTEGYAAGSYALVYPEWTGAAPNDLPIFTATTWDVWVYGRTEFNGTSDVNTTDALQAEYNITVLTEYAPANTPPTLPAPTICDPVPNWQDLTQYGVEYYDELMAILASNPPPSDDAAAVANLAALGLYPSTSNVTANLTSEQLTVLEIAMAPTDNYLQANAIDVTPQVGANYVASLGRTGNYSGTDYYNRALQAINGIGANTDVEAVYFAYTPTNGTVLDGTKTQVLHFEANELDDQINTGGFWSVTVYTDTQEGSLYNNSLNRYVYNSHDGETQYNADGSLDIFFGYTAPVNSTNTTNWLPTPDGSFKFTIRTYLPNMNTIYSYIPPSIVDA</sequence>
<feature type="chain" id="PRO_5025420555" evidence="1">
    <location>
        <begin position="19"/>
        <end position="464"/>
    </location>
</feature>